<keyword evidence="4" id="KW-1133">Transmembrane helix</keyword>
<keyword evidence="4" id="KW-0472">Membrane</keyword>
<proteinExistence type="predicted"/>
<dbReference type="CDD" id="cd03593">
    <property type="entry name" value="CLECT_NK_receptors_like"/>
    <property type="match status" value="1"/>
</dbReference>
<dbReference type="Pfam" id="PF00059">
    <property type="entry name" value="Lectin_C"/>
    <property type="match status" value="1"/>
</dbReference>
<dbReference type="Gene3D" id="3.10.100.10">
    <property type="entry name" value="Mannose-Binding Protein A, subunit A"/>
    <property type="match status" value="1"/>
</dbReference>
<evidence type="ECO:0000256" key="4">
    <source>
        <dbReference type="SAM" id="Phobius"/>
    </source>
</evidence>
<evidence type="ECO:0000313" key="6">
    <source>
        <dbReference type="Proteomes" id="UP001190640"/>
    </source>
</evidence>
<protein>
    <submittedName>
        <fullName evidence="7">C-type lectin domain family 2 member D-like</fullName>
    </submittedName>
</protein>
<evidence type="ECO:0000256" key="1">
    <source>
        <dbReference type="ARBA" id="ARBA00004401"/>
    </source>
</evidence>
<gene>
    <name evidence="7" type="primary">LOC129328949</name>
</gene>
<feature type="domain" description="C-type lectin" evidence="5">
    <location>
        <begin position="82"/>
        <end position="184"/>
    </location>
</feature>
<keyword evidence="6" id="KW-1185">Reference proteome</keyword>
<dbReference type="SMART" id="SM00034">
    <property type="entry name" value="CLECT"/>
    <property type="match status" value="1"/>
</dbReference>
<keyword evidence="2" id="KW-0430">Lectin</keyword>
<dbReference type="InterPro" id="IPR016187">
    <property type="entry name" value="CTDL_fold"/>
</dbReference>
<evidence type="ECO:0000256" key="2">
    <source>
        <dbReference type="ARBA" id="ARBA00022734"/>
    </source>
</evidence>
<dbReference type="Proteomes" id="UP001190640">
    <property type="component" value="Chromosome 4"/>
</dbReference>
<evidence type="ECO:0000313" key="7">
    <source>
        <dbReference type="RefSeq" id="XP_054834263.1"/>
    </source>
</evidence>
<dbReference type="InterPro" id="IPR001304">
    <property type="entry name" value="C-type_lectin-like"/>
</dbReference>
<evidence type="ECO:0000259" key="5">
    <source>
        <dbReference type="PROSITE" id="PS50041"/>
    </source>
</evidence>
<dbReference type="InterPro" id="IPR033992">
    <property type="entry name" value="NKR-like_CTLD"/>
</dbReference>
<dbReference type="RefSeq" id="XP_054834263.1">
    <property type="nucleotide sequence ID" value="XM_054978288.1"/>
</dbReference>
<name>A0AA97JA45_EUBMA</name>
<evidence type="ECO:0000256" key="3">
    <source>
        <dbReference type="SAM" id="MobiDB-lite"/>
    </source>
</evidence>
<organism evidence="6 7">
    <name type="scientific">Eublepharis macularius</name>
    <name type="common">Leopard gecko</name>
    <name type="synonym">Cyrtodactylus macularius</name>
    <dbReference type="NCBI Taxonomy" id="481883"/>
    <lineage>
        <taxon>Eukaryota</taxon>
        <taxon>Metazoa</taxon>
        <taxon>Chordata</taxon>
        <taxon>Craniata</taxon>
        <taxon>Vertebrata</taxon>
        <taxon>Euteleostomi</taxon>
        <taxon>Lepidosauria</taxon>
        <taxon>Squamata</taxon>
        <taxon>Bifurcata</taxon>
        <taxon>Gekkota</taxon>
        <taxon>Eublepharidae</taxon>
        <taxon>Eublepharinae</taxon>
        <taxon>Eublepharis</taxon>
    </lineage>
</organism>
<sequence>MDIERHTETNPLDSSVPNGHPGQQNNAAHNKCLSYKAVAAIAAISVLLNIVFIGVVSVLAGQTSEQPSTPCPSSCPSSWIEYDGVCYYFSKGERNWTSSQHFCSLYNALLARIESKEKDAVMDYKRKEPYWIGLTRNSGQPWRWLNGGNVTLQFLGDGENCAYLNDEGKASISRCSIEHRWICSVEKSRWDMREPVLLY</sequence>
<dbReference type="InterPro" id="IPR050828">
    <property type="entry name" value="C-type_lectin/matrix_domain"/>
</dbReference>
<feature type="region of interest" description="Disordered" evidence="3">
    <location>
        <begin position="1"/>
        <end position="24"/>
    </location>
</feature>
<dbReference type="InterPro" id="IPR016186">
    <property type="entry name" value="C-type_lectin-like/link_sf"/>
</dbReference>
<dbReference type="PANTHER" id="PTHR45710:SF35">
    <property type="entry name" value="C-TYPE LECTIN DOMAIN FAMILY 2 MEMBER D"/>
    <property type="match status" value="1"/>
</dbReference>
<dbReference type="GO" id="GO:0030246">
    <property type="term" value="F:carbohydrate binding"/>
    <property type="evidence" value="ECO:0007669"/>
    <property type="project" value="UniProtKB-KW"/>
</dbReference>
<accession>A0AA97JA45</accession>
<reference evidence="7" key="1">
    <citation type="submission" date="2025-08" db="UniProtKB">
        <authorList>
            <consortium name="RefSeq"/>
        </authorList>
    </citation>
    <scope>IDENTIFICATION</scope>
    <source>
        <tissue evidence="7">Blood</tissue>
    </source>
</reference>
<dbReference type="AlphaFoldDB" id="A0AA97JA45"/>
<comment type="subcellular location">
    <subcellularLocation>
        <location evidence="1">Cell membrane</location>
        <topology evidence="1">Single-pass type II membrane protein</topology>
    </subcellularLocation>
</comment>
<dbReference type="GO" id="GO:0005886">
    <property type="term" value="C:plasma membrane"/>
    <property type="evidence" value="ECO:0007669"/>
    <property type="project" value="UniProtKB-SubCell"/>
</dbReference>
<feature type="transmembrane region" description="Helical" evidence="4">
    <location>
        <begin position="37"/>
        <end position="60"/>
    </location>
</feature>
<keyword evidence="4" id="KW-0812">Transmembrane</keyword>
<feature type="compositionally biased region" description="Polar residues" evidence="3">
    <location>
        <begin position="9"/>
        <end position="24"/>
    </location>
</feature>
<dbReference type="PANTHER" id="PTHR45710">
    <property type="entry name" value="C-TYPE LECTIN DOMAIN-CONTAINING PROTEIN 180"/>
    <property type="match status" value="1"/>
</dbReference>
<dbReference type="PROSITE" id="PS50041">
    <property type="entry name" value="C_TYPE_LECTIN_2"/>
    <property type="match status" value="1"/>
</dbReference>
<dbReference type="KEGG" id="emc:129328949"/>
<dbReference type="GeneID" id="129328949"/>
<dbReference type="SUPFAM" id="SSF56436">
    <property type="entry name" value="C-type lectin-like"/>
    <property type="match status" value="1"/>
</dbReference>